<reference evidence="2" key="1">
    <citation type="journal article" date="2019" name="Int. J. Syst. Evol. Microbiol.">
        <title>The Global Catalogue of Microorganisms (GCM) 10K type strain sequencing project: providing services to taxonomists for standard genome sequencing and annotation.</title>
        <authorList>
            <consortium name="The Broad Institute Genomics Platform"/>
            <consortium name="The Broad Institute Genome Sequencing Center for Infectious Disease"/>
            <person name="Wu L."/>
            <person name="Ma J."/>
        </authorList>
    </citation>
    <scope>NUCLEOTIDE SEQUENCE [LARGE SCALE GENOMIC DNA]</scope>
    <source>
        <strain evidence="2">CGMCC 4.7177</strain>
    </source>
</reference>
<accession>A0ABV9B8G5</accession>
<proteinExistence type="predicted"/>
<gene>
    <name evidence="1" type="ORF">ACFPIH_54505</name>
</gene>
<sequence length="114" mass="12165">MASNGQQSSEQSTRNGVNALEEAFNGVWKIRGDVNSTRGGLEKAFGGGDGGAYGKLLHDWDEKVDIILRNLKGMIAQLNHTLVEHGKTQGSSNDAINQAYKASESAFSQLTGGR</sequence>
<evidence type="ECO:0000313" key="2">
    <source>
        <dbReference type="Proteomes" id="UP001595839"/>
    </source>
</evidence>
<dbReference type="RefSeq" id="WP_381169159.1">
    <property type="nucleotide sequence ID" value="NZ_JBHSFK010000075.1"/>
</dbReference>
<dbReference type="Proteomes" id="UP001595839">
    <property type="component" value="Unassembled WGS sequence"/>
</dbReference>
<evidence type="ECO:0000313" key="1">
    <source>
        <dbReference type="EMBL" id="MFC4508304.1"/>
    </source>
</evidence>
<keyword evidence="2" id="KW-1185">Reference proteome</keyword>
<protein>
    <recommendedName>
        <fullName evidence="3">Proteins of 100 residues with WXG</fullName>
    </recommendedName>
</protein>
<comment type="caution">
    <text evidence="1">The sequence shown here is derived from an EMBL/GenBank/DDBJ whole genome shotgun (WGS) entry which is preliminary data.</text>
</comment>
<evidence type="ECO:0008006" key="3">
    <source>
        <dbReference type="Google" id="ProtNLM"/>
    </source>
</evidence>
<organism evidence="1 2">
    <name type="scientific">Streptomyces vulcanius</name>
    <dbReference type="NCBI Taxonomy" id="1441876"/>
    <lineage>
        <taxon>Bacteria</taxon>
        <taxon>Bacillati</taxon>
        <taxon>Actinomycetota</taxon>
        <taxon>Actinomycetes</taxon>
        <taxon>Kitasatosporales</taxon>
        <taxon>Streptomycetaceae</taxon>
        <taxon>Streptomyces</taxon>
    </lineage>
</organism>
<dbReference type="EMBL" id="JBHSFK010000075">
    <property type="protein sequence ID" value="MFC4508304.1"/>
    <property type="molecule type" value="Genomic_DNA"/>
</dbReference>
<name>A0ABV9B8G5_9ACTN</name>